<dbReference type="InterPro" id="IPR023213">
    <property type="entry name" value="CAT-like_dom_sf"/>
</dbReference>
<evidence type="ECO:0000313" key="2">
    <source>
        <dbReference type="EMBL" id="KAK4256179.1"/>
    </source>
</evidence>
<keyword evidence="3" id="KW-1185">Reference proteome</keyword>
<protein>
    <submittedName>
        <fullName evidence="2">Uncharacterized protein</fullName>
    </submittedName>
</protein>
<dbReference type="Proteomes" id="UP001293593">
    <property type="component" value="Unassembled WGS sequence"/>
</dbReference>
<dbReference type="AlphaFoldDB" id="A0AAE1M8W3"/>
<reference evidence="2" key="1">
    <citation type="submission" date="2023-10" db="EMBL/GenBank/DDBJ databases">
        <title>Chromosome-level genome of the transformable northern wattle, Acacia crassicarpa.</title>
        <authorList>
            <person name="Massaro I."/>
            <person name="Sinha N.R."/>
            <person name="Poethig S."/>
            <person name="Leichty A.R."/>
        </authorList>
    </citation>
    <scope>NUCLEOTIDE SEQUENCE</scope>
    <source>
        <strain evidence="2">Acra3RX</strain>
        <tissue evidence="2">Leaf</tissue>
    </source>
</reference>
<dbReference type="GO" id="GO:0016740">
    <property type="term" value="F:transferase activity"/>
    <property type="evidence" value="ECO:0007669"/>
    <property type="project" value="UniProtKB-KW"/>
</dbReference>
<evidence type="ECO:0000256" key="1">
    <source>
        <dbReference type="ARBA" id="ARBA00022679"/>
    </source>
</evidence>
<sequence length="448" mass="49667">MGSRIRVVSTSNVRAAATRSGDNPAREIELTPWDLQLLLVDPIQKGLLFHNPKANMDSVIHHLKASLSSTLDFFPPLAGRLTVVEHDDETSSVFVLCNNSGALFVYAVADDLSITDTLQPIYTPRFVHSFFPLNGVKNHEGTSKPLLGVQVTELRDGIFIGCTINHVVGDGTSFWHFFNSWSEISRGSTELSKPPTLERWFLDGINRPLRISLSKATKEKQKLGGYLKSQLQQERVFHFTRDKIAELKSKANKMVCSDKISSLQATLTHLWRAIVRNQGTCPQQEVHYRLLIGVRPRMRPPLPQNYFGNAVQDGTVSLKAEELLAREGLGKAALEMNRMVGLDAEERLVSHVKSWFKNPRLLTEDGMAGNALVTSSSPRFDVYGNDFGWGRPVAVRSGAGNKTYGKITVFAGAENGSIDVEVCLPYETLEAMAKDTEFMDAVSVASYD</sequence>
<gene>
    <name evidence="2" type="ORF">QN277_009077</name>
</gene>
<dbReference type="Gene3D" id="3.30.559.10">
    <property type="entry name" value="Chloramphenicol acetyltransferase-like domain"/>
    <property type="match status" value="2"/>
</dbReference>
<dbReference type="InterPro" id="IPR051283">
    <property type="entry name" value="Sec_Metabolite_Acyltrans"/>
</dbReference>
<keyword evidence="1" id="KW-0808">Transferase</keyword>
<dbReference type="PANTHER" id="PTHR31896:SF43">
    <property type="entry name" value="PROTEIN ENHANCED PSEUDOMONAS SUSCEPTIBILITY 1"/>
    <property type="match status" value="1"/>
</dbReference>
<name>A0AAE1M8W3_9FABA</name>
<accession>A0AAE1M8W3</accession>
<organism evidence="2 3">
    <name type="scientific">Acacia crassicarpa</name>
    <name type="common">northern wattle</name>
    <dbReference type="NCBI Taxonomy" id="499986"/>
    <lineage>
        <taxon>Eukaryota</taxon>
        <taxon>Viridiplantae</taxon>
        <taxon>Streptophyta</taxon>
        <taxon>Embryophyta</taxon>
        <taxon>Tracheophyta</taxon>
        <taxon>Spermatophyta</taxon>
        <taxon>Magnoliopsida</taxon>
        <taxon>eudicotyledons</taxon>
        <taxon>Gunneridae</taxon>
        <taxon>Pentapetalae</taxon>
        <taxon>rosids</taxon>
        <taxon>fabids</taxon>
        <taxon>Fabales</taxon>
        <taxon>Fabaceae</taxon>
        <taxon>Caesalpinioideae</taxon>
        <taxon>mimosoid clade</taxon>
        <taxon>Acacieae</taxon>
        <taxon>Acacia</taxon>
    </lineage>
</organism>
<comment type="caution">
    <text evidence="2">The sequence shown here is derived from an EMBL/GenBank/DDBJ whole genome shotgun (WGS) entry which is preliminary data.</text>
</comment>
<evidence type="ECO:0000313" key="3">
    <source>
        <dbReference type="Proteomes" id="UP001293593"/>
    </source>
</evidence>
<proteinExistence type="predicted"/>
<dbReference type="PANTHER" id="PTHR31896">
    <property type="entry name" value="FAMILY REGULATORY PROTEIN, PUTATIVE (AFU_ORTHOLOGUE AFUA_3G14730)-RELATED"/>
    <property type="match status" value="1"/>
</dbReference>
<dbReference type="Pfam" id="PF02458">
    <property type="entry name" value="Transferase"/>
    <property type="match status" value="1"/>
</dbReference>
<dbReference type="EMBL" id="JAWXYG010000013">
    <property type="protein sequence ID" value="KAK4256179.1"/>
    <property type="molecule type" value="Genomic_DNA"/>
</dbReference>